<gene>
    <name evidence="1" type="ORF">DWW57_03440</name>
</gene>
<comment type="caution">
    <text evidence="1">The sequence shown here is derived from an EMBL/GenBank/DDBJ whole genome shotgun (WGS) entry which is preliminary data.</text>
</comment>
<proteinExistence type="predicted"/>
<evidence type="ECO:0000313" key="1">
    <source>
        <dbReference type="EMBL" id="RGU58123.1"/>
    </source>
</evidence>
<protein>
    <submittedName>
        <fullName evidence="1">Uncharacterized protein</fullName>
    </submittedName>
</protein>
<dbReference type="EMBL" id="QRYC01000003">
    <property type="protein sequence ID" value="RGU58123.1"/>
    <property type="molecule type" value="Genomic_DNA"/>
</dbReference>
<evidence type="ECO:0000313" key="2">
    <source>
        <dbReference type="Proteomes" id="UP000284243"/>
    </source>
</evidence>
<organism evidence="1 2">
    <name type="scientific">Odoribacter splanchnicus</name>
    <dbReference type="NCBI Taxonomy" id="28118"/>
    <lineage>
        <taxon>Bacteria</taxon>
        <taxon>Pseudomonadati</taxon>
        <taxon>Bacteroidota</taxon>
        <taxon>Bacteroidia</taxon>
        <taxon>Bacteroidales</taxon>
        <taxon>Odoribacteraceae</taxon>
        <taxon>Odoribacter</taxon>
    </lineage>
</organism>
<dbReference type="Proteomes" id="UP000284243">
    <property type="component" value="Unassembled WGS sequence"/>
</dbReference>
<sequence>MVFFINYSQLMVIHLLFDTKEDACFLWFYGHSYKFIQIRQTFQFSGSKSSKDTLFCLQYGL</sequence>
<name>A0A412TWG2_9BACT</name>
<dbReference type="AlphaFoldDB" id="A0A412TWG2"/>
<reference evidence="1 2" key="1">
    <citation type="submission" date="2018-08" db="EMBL/GenBank/DDBJ databases">
        <title>A genome reference for cultivated species of the human gut microbiota.</title>
        <authorList>
            <person name="Zou Y."/>
            <person name="Xue W."/>
            <person name="Luo G."/>
        </authorList>
    </citation>
    <scope>NUCLEOTIDE SEQUENCE [LARGE SCALE GENOMIC DNA]</scope>
    <source>
        <strain evidence="1 2">AF16-14</strain>
    </source>
</reference>
<accession>A0A412TWG2</accession>